<accession>A0A372ZHU2</accession>
<keyword evidence="2" id="KW-1185">Reference proteome</keyword>
<dbReference type="Proteomes" id="UP000263377">
    <property type="component" value="Unassembled WGS sequence"/>
</dbReference>
<proteinExistence type="predicted"/>
<organism evidence="1 2">
    <name type="scientific">Kitasatospora xanthocidica</name>
    <dbReference type="NCBI Taxonomy" id="83382"/>
    <lineage>
        <taxon>Bacteria</taxon>
        <taxon>Bacillati</taxon>
        <taxon>Actinomycetota</taxon>
        <taxon>Actinomycetes</taxon>
        <taxon>Kitasatosporales</taxon>
        <taxon>Streptomycetaceae</taxon>
        <taxon>Kitasatospora</taxon>
    </lineage>
</organism>
<evidence type="ECO:0000313" key="1">
    <source>
        <dbReference type="EMBL" id="RGD55396.1"/>
    </source>
</evidence>
<evidence type="ECO:0000313" key="2">
    <source>
        <dbReference type="Proteomes" id="UP000263377"/>
    </source>
</evidence>
<sequence length="76" mass="8345">MKDNLTGPDFVPAANRRAGLYVRTFQVAEDGERYGDSGLVLVDSDPDPLAYHPDATWPTCRCPRHRTTPSPGLSDT</sequence>
<dbReference type="AlphaFoldDB" id="A0A372ZHU2"/>
<gene>
    <name evidence="1" type="ORF">DR950_41780</name>
</gene>
<dbReference type="EMBL" id="QVIG01000004">
    <property type="protein sequence ID" value="RGD55396.1"/>
    <property type="molecule type" value="Genomic_DNA"/>
</dbReference>
<reference evidence="1 2" key="1">
    <citation type="submission" date="2018-08" db="EMBL/GenBank/DDBJ databases">
        <title>Diversity &amp; Physiological Properties of Lignin-Decomposing Actinobacteria from Soil.</title>
        <authorList>
            <person name="Roh S.G."/>
            <person name="Kim S.B."/>
        </authorList>
    </citation>
    <scope>NUCLEOTIDE SEQUENCE [LARGE SCALE GENOMIC DNA]</scope>
    <source>
        <strain evidence="1 2">MMS17-GH009</strain>
    </source>
</reference>
<dbReference type="RefSeq" id="WP_117493137.1">
    <property type="nucleotide sequence ID" value="NZ_QVIG01000004.1"/>
</dbReference>
<protein>
    <submittedName>
        <fullName evidence="1">Uncharacterized protein</fullName>
    </submittedName>
</protein>
<name>A0A372ZHU2_9ACTN</name>
<comment type="caution">
    <text evidence="1">The sequence shown here is derived from an EMBL/GenBank/DDBJ whole genome shotgun (WGS) entry which is preliminary data.</text>
</comment>